<proteinExistence type="predicted"/>
<organism evidence="1 2">
    <name type="scientific">Bifidobacterium oedipodis</name>
    <dbReference type="NCBI Taxonomy" id="2675322"/>
    <lineage>
        <taxon>Bacteria</taxon>
        <taxon>Bacillati</taxon>
        <taxon>Actinomycetota</taxon>
        <taxon>Actinomycetes</taxon>
        <taxon>Bifidobacteriales</taxon>
        <taxon>Bifidobacteriaceae</taxon>
        <taxon>Bifidobacterium</taxon>
    </lineage>
</organism>
<reference evidence="1 2" key="1">
    <citation type="submission" date="2020-02" db="EMBL/GenBank/DDBJ databases">
        <title>Characterization of phylogenetic diversity of novel bifidobacterial species isolated in Czech ZOOs.</title>
        <authorList>
            <person name="Lugli G.A."/>
            <person name="Vera N.B."/>
            <person name="Ventura M."/>
        </authorList>
    </citation>
    <scope>NUCLEOTIDE SEQUENCE [LARGE SCALE GENOMIC DNA]</scope>
    <source>
        <strain evidence="1 2">DSM 109957</strain>
    </source>
</reference>
<gene>
    <name evidence="1" type="ORF">G1C95_1616</name>
</gene>
<evidence type="ECO:0000313" key="2">
    <source>
        <dbReference type="Proteomes" id="UP000532194"/>
    </source>
</evidence>
<name>A0A7Y0HU70_9BIFI</name>
<dbReference type="Proteomes" id="UP000532194">
    <property type="component" value="Unassembled WGS sequence"/>
</dbReference>
<dbReference type="AlphaFoldDB" id="A0A7Y0HU70"/>
<dbReference type="RefSeq" id="WP_169172439.1">
    <property type="nucleotide sequence ID" value="NZ_JAAIII010000004.1"/>
</dbReference>
<evidence type="ECO:0000313" key="1">
    <source>
        <dbReference type="EMBL" id="NMM94429.1"/>
    </source>
</evidence>
<keyword evidence="2" id="KW-1185">Reference proteome</keyword>
<dbReference type="EMBL" id="JAAIII010000004">
    <property type="protein sequence ID" value="NMM94429.1"/>
    <property type="molecule type" value="Genomic_DNA"/>
</dbReference>
<protein>
    <submittedName>
        <fullName evidence="1">Uncharacterized protein</fullName>
    </submittedName>
</protein>
<accession>A0A7Y0HU70</accession>
<comment type="caution">
    <text evidence="1">The sequence shown here is derived from an EMBL/GenBank/DDBJ whole genome shotgun (WGS) entry which is preliminary data.</text>
</comment>
<sequence length="60" mass="6468">MWVCSQSGEPIDCGLGLKAEDFTVRMHMRHGGGVPAVSVHLGPRDQPHVTLSSLNSVRLT</sequence>